<feature type="domain" description="HTH tetR-type" evidence="3">
    <location>
        <begin position="8"/>
        <end position="68"/>
    </location>
</feature>
<dbReference type="PANTHER" id="PTHR30328">
    <property type="entry name" value="TRANSCRIPTIONAL REPRESSOR"/>
    <property type="match status" value="1"/>
</dbReference>
<dbReference type="RefSeq" id="WP_249302325.1">
    <property type="nucleotide sequence ID" value="NZ_CP060634.1"/>
</dbReference>
<dbReference type="Gene3D" id="1.10.357.10">
    <property type="entry name" value="Tetracycline Repressor, domain 2"/>
    <property type="match status" value="1"/>
</dbReference>
<feature type="DNA-binding region" description="H-T-H motif" evidence="2">
    <location>
        <begin position="31"/>
        <end position="50"/>
    </location>
</feature>
<dbReference type="InterPro" id="IPR001647">
    <property type="entry name" value="HTH_TetR"/>
</dbReference>
<accession>A0A7G9G3J6</accession>
<gene>
    <name evidence="4" type="ORF">H9Q78_13230</name>
</gene>
<dbReference type="InterPro" id="IPR023772">
    <property type="entry name" value="DNA-bd_HTH_TetR-type_CS"/>
</dbReference>
<dbReference type="AlphaFoldDB" id="A0A7G9G3J6"/>
<dbReference type="SUPFAM" id="SSF46689">
    <property type="entry name" value="Homeodomain-like"/>
    <property type="match status" value="1"/>
</dbReference>
<dbReference type="PRINTS" id="PR00455">
    <property type="entry name" value="HTHTETR"/>
</dbReference>
<proteinExistence type="predicted"/>
<evidence type="ECO:0000256" key="2">
    <source>
        <dbReference type="PROSITE-ProRule" id="PRU00335"/>
    </source>
</evidence>
<dbReference type="Pfam" id="PF00440">
    <property type="entry name" value="TetR_N"/>
    <property type="match status" value="1"/>
</dbReference>
<evidence type="ECO:0000256" key="1">
    <source>
        <dbReference type="ARBA" id="ARBA00023125"/>
    </source>
</evidence>
<dbReference type="Pfam" id="PF21256">
    <property type="entry name" value="TetR_C_5-like"/>
    <property type="match status" value="1"/>
</dbReference>
<dbReference type="PANTHER" id="PTHR30328:SF54">
    <property type="entry name" value="HTH-TYPE TRANSCRIPTIONAL REPRESSOR SCO4008"/>
    <property type="match status" value="1"/>
</dbReference>
<dbReference type="InterPro" id="IPR036271">
    <property type="entry name" value="Tet_transcr_reg_TetR-rel_C_sf"/>
</dbReference>
<protein>
    <submittedName>
        <fullName evidence="4">TetR/AcrR family transcriptional regulator</fullName>
    </submittedName>
</protein>
<name>A0A7G9G3J6_9FIRM</name>
<dbReference type="PROSITE" id="PS50977">
    <property type="entry name" value="HTH_TETR_2"/>
    <property type="match status" value="1"/>
</dbReference>
<keyword evidence="1 2" id="KW-0238">DNA-binding</keyword>
<dbReference type="PROSITE" id="PS01081">
    <property type="entry name" value="HTH_TETR_1"/>
    <property type="match status" value="1"/>
</dbReference>
<dbReference type="KEGG" id="qdo:H9Q78_13230"/>
<dbReference type="GO" id="GO:0003677">
    <property type="term" value="F:DNA binding"/>
    <property type="evidence" value="ECO:0007669"/>
    <property type="project" value="UniProtKB-UniRule"/>
</dbReference>
<reference evidence="4 5" key="1">
    <citation type="submission" date="2020-08" db="EMBL/GenBank/DDBJ databases">
        <authorList>
            <person name="Liu C."/>
            <person name="Sun Q."/>
        </authorList>
    </citation>
    <scope>NUCLEOTIDE SEQUENCE [LARGE SCALE GENOMIC DNA]</scope>
    <source>
        <strain evidence="4 5">NSJ-38</strain>
    </source>
</reference>
<dbReference type="EMBL" id="CP060634">
    <property type="protein sequence ID" value="QNM05378.1"/>
    <property type="molecule type" value="Genomic_DNA"/>
</dbReference>
<evidence type="ECO:0000313" key="4">
    <source>
        <dbReference type="EMBL" id="QNM05378.1"/>
    </source>
</evidence>
<dbReference type="GO" id="GO:0006355">
    <property type="term" value="P:regulation of DNA-templated transcription"/>
    <property type="evidence" value="ECO:0007669"/>
    <property type="project" value="UniProtKB-ARBA"/>
</dbReference>
<evidence type="ECO:0000259" key="3">
    <source>
        <dbReference type="PROSITE" id="PS50977"/>
    </source>
</evidence>
<sequence>MKREEKNQLSRQKILESAIREFGEHGYGMGSINSICSDGDISKGALYHHFKDKDQVYLMCVGECFDALISYLRRHLETETEDAKGRLERYFDTRMEFFRENPLYQRIFCEVVISPPSHLADEIKKVKGTFDELNVEILGRILEQALLRPDVTKEEVIETFGQYQDFVNAGYRASDMGRESQEEHEQRCRRALDILLYGVIKR</sequence>
<dbReference type="SUPFAM" id="SSF48498">
    <property type="entry name" value="Tetracyclin repressor-like, C-terminal domain"/>
    <property type="match status" value="1"/>
</dbReference>
<organism evidence="4 5">
    <name type="scientific">Qiania dongpingensis</name>
    <dbReference type="NCBI Taxonomy" id="2763669"/>
    <lineage>
        <taxon>Bacteria</taxon>
        <taxon>Bacillati</taxon>
        <taxon>Bacillota</taxon>
        <taxon>Clostridia</taxon>
        <taxon>Lachnospirales</taxon>
        <taxon>Lachnospiraceae</taxon>
        <taxon>Qiania</taxon>
    </lineage>
</organism>
<dbReference type="Proteomes" id="UP000515823">
    <property type="component" value="Chromosome"/>
</dbReference>
<evidence type="ECO:0000313" key="5">
    <source>
        <dbReference type="Proteomes" id="UP000515823"/>
    </source>
</evidence>
<dbReference type="InterPro" id="IPR049488">
    <property type="entry name" value="TM_1030-like_C"/>
</dbReference>
<keyword evidence="5" id="KW-1185">Reference proteome</keyword>
<dbReference type="InterPro" id="IPR050109">
    <property type="entry name" value="HTH-type_TetR-like_transc_reg"/>
</dbReference>
<dbReference type="InterPro" id="IPR009057">
    <property type="entry name" value="Homeodomain-like_sf"/>
</dbReference>